<dbReference type="PANTHER" id="PTHR36170">
    <property type="entry name" value="CENTROSOMAL PROTEIN OF 89 KDA"/>
    <property type="match status" value="1"/>
</dbReference>
<dbReference type="GO" id="GO:0005814">
    <property type="term" value="C:centriole"/>
    <property type="evidence" value="ECO:0007669"/>
    <property type="project" value="InterPro"/>
</dbReference>
<dbReference type="AlphaFoldDB" id="A0A8K9WNB9"/>
<dbReference type="GeneTree" id="ENSGT00940000166619"/>
<protein>
    <submittedName>
        <fullName evidence="3">Centrosomal protein 89</fullName>
    </submittedName>
</protein>
<dbReference type="GO" id="GO:0007005">
    <property type="term" value="P:mitochondrion organization"/>
    <property type="evidence" value="ECO:0007669"/>
    <property type="project" value="InterPro"/>
</dbReference>
<feature type="compositionally biased region" description="Basic and acidic residues" evidence="2">
    <location>
        <begin position="852"/>
        <end position="862"/>
    </location>
</feature>
<feature type="region of interest" description="Disordered" evidence="2">
    <location>
        <begin position="28"/>
        <end position="50"/>
    </location>
</feature>
<proteinExistence type="predicted"/>
<reference evidence="3" key="2">
    <citation type="submission" date="2025-08" db="UniProtKB">
        <authorList>
            <consortium name="Ensembl"/>
        </authorList>
    </citation>
    <scope>IDENTIFICATION</scope>
</reference>
<evidence type="ECO:0000256" key="2">
    <source>
        <dbReference type="SAM" id="MobiDB-lite"/>
    </source>
</evidence>
<feature type="compositionally biased region" description="Acidic residues" evidence="2">
    <location>
        <begin position="123"/>
        <end position="133"/>
    </location>
</feature>
<feature type="coiled-coil region" evidence="1">
    <location>
        <begin position="715"/>
        <end position="749"/>
    </location>
</feature>
<feature type="region of interest" description="Disordered" evidence="2">
    <location>
        <begin position="203"/>
        <end position="264"/>
    </location>
</feature>
<evidence type="ECO:0000256" key="1">
    <source>
        <dbReference type="SAM" id="Coils"/>
    </source>
</evidence>
<keyword evidence="1" id="KW-0175">Coiled coil</keyword>
<feature type="compositionally biased region" description="Basic and acidic residues" evidence="2">
    <location>
        <begin position="134"/>
        <end position="163"/>
    </location>
</feature>
<dbReference type="GO" id="GO:0045202">
    <property type="term" value="C:synapse"/>
    <property type="evidence" value="ECO:0007669"/>
    <property type="project" value="GOC"/>
</dbReference>
<dbReference type="InterPro" id="IPR033545">
    <property type="entry name" value="CEP89"/>
</dbReference>
<sequence length="862" mass="97726">MSTFSFRRSGKKAFRHIAHGLIPAATIAPRPAVPRTPPPRSPYPSPERPRSALAAAILSSSLTGRTIALPPARPRSFSESDCSRSETHTTFEPYASTALYTRDGEPESLAGRPRLPSPGLSEDHDDEEEEEDLERSVLSDEDGHVYQSLDRRGRSPTRDRYDIYARPVKQSDVLSECREETDDSAFDIVSPLPPEEAEVQQIFPTPVQKATPSKLEQRPSSWSRRSMPSPDLTEESFRASKKRSSTQKTKSSGSRRDGPSEASSAYREVLDMQKEMVRSLTEQNQALGADRRVLEQRCTEQSLQLQRSHQRVQSLERELSKAPVPTAGEQAELLSLRQQAQEVVDENDSLKMTVHRLNVELSRYQTRFRPLGKEESSRTHGLPLKGSAPPWLLDMKYLSPLLLSYEDRLTEKDALLQASEEELRRFRGRVEEVVQENQKLHQDLKQTGGVSHKEWRQLQEQARLVLQENQVLIEQLEVQHTKAKDSHGRHLTEVSKVCKQLMLLEAEKQRLEGELEVTRSELHTLQTEHLQARCSLENAVSWDEHHAITTKIKRQLEADSGRQQTELEELQQRVTSLQTEKNSLLLDKTNLTADIKSLEADLEVSRHANRKAQRRIGLLKQQVDDSVEKEMRAHHYLSSIVALAEKTTQERDQLVYMASSLEHDKQGVISKIVEDTVRLGKLQEKVKVYKKQAACSLGVLGQRLVEQEEDFAGRAASYQTEIQHLQRLLRNKQHDLDGVLQQKREVEGELEVVWEAATRENQRIRETLQDSSPSLPSLSPARVHHGRGLNDGPSPSWLSHPQDEVFYPRPHPDSSGPPPCISSPQSGGRPGLHHSPMFESDSDQHQNPSSDESEKNGMDFYS</sequence>
<evidence type="ECO:0000313" key="4">
    <source>
        <dbReference type="Proteomes" id="UP000694395"/>
    </source>
</evidence>
<feature type="coiled-coil region" evidence="1">
    <location>
        <begin position="277"/>
        <end position="318"/>
    </location>
</feature>
<organism evidence="3 4">
    <name type="scientific">Oncorhynchus mykiss</name>
    <name type="common">Rainbow trout</name>
    <name type="synonym">Salmo gairdneri</name>
    <dbReference type="NCBI Taxonomy" id="8022"/>
    <lineage>
        <taxon>Eukaryota</taxon>
        <taxon>Metazoa</taxon>
        <taxon>Chordata</taxon>
        <taxon>Craniata</taxon>
        <taxon>Vertebrata</taxon>
        <taxon>Euteleostomi</taxon>
        <taxon>Actinopterygii</taxon>
        <taxon>Neopterygii</taxon>
        <taxon>Teleostei</taxon>
        <taxon>Protacanthopterygii</taxon>
        <taxon>Salmoniformes</taxon>
        <taxon>Salmonidae</taxon>
        <taxon>Salmoninae</taxon>
        <taxon>Oncorhynchus</taxon>
    </lineage>
</organism>
<reference evidence="3" key="3">
    <citation type="submission" date="2025-09" db="UniProtKB">
        <authorList>
            <consortium name="Ensembl"/>
        </authorList>
    </citation>
    <scope>IDENTIFICATION</scope>
</reference>
<feature type="region of interest" description="Disordered" evidence="2">
    <location>
        <begin position="766"/>
        <end position="862"/>
    </location>
</feature>
<feature type="compositionally biased region" description="Basic and acidic residues" evidence="2">
    <location>
        <begin position="76"/>
        <end position="89"/>
    </location>
</feature>
<feature type="coiled-coil region" evidence="1">
    <location>
        <begin position="402"/>
        <end position="443"/>
    </location>
</feature>
<evidence type="ECO:0000313" key="3">
    <source>
        <dbReference type="Ensembl" id="ENSOMYP00000112538.1"/>
    </source>
</evidence>
<keyword evidence="4" id="KW-1185">Reference proteome</keyword>
<accession>A0A8K9WNB9</accession>
<feature type="region of interest" description="Disordered" evidence="2">
    <location>
        <begin position="65"/>
        <end position="164"/>
    </location>
</feature>
<dbReference type="PANTHER" id="PTHR36170:SF1">
    <property type="entry name" value="CENTROSOMAL PROTEIN OF 89 KDA"/>
    <property type="match status" value="1"/>
</dbReference>
<feature type="coiled-coil region" evidence="1">
    <location>
        <begin position="553"/>
        <end position="615"/>
    </location>
</feature>
<dbReference type="GO" id="GO:0007268">
    <property type="term" value="P:chemical synaptic transmission"/>
    <property type="evidence" value="ECO:0007669"/>
    <property type="project" value="InterPro"/>
</dbReference>
<name>A0A8K9WNB9_ONCMY</name>
<feature type="coiled-coil region" evidence="1">
    <location>
        <begin position="494"/>
        <end position="528"/>
    </location>
</feature>
<dbReference type="GO" id="GO:0060271">
    <property type="term" value="P:cilium assembly"/>
    <property type="evidence" value="ECO:0007669"/>
    <property type="project" value="InterPro"/>
</dbReference>
<feature type="compositionally biased region" description="Pro residues" evidence="2">
    <location>
        <begin position="31"/>
        <end position="46"/>
    </location>
</feature>
<dbReference type="Proteomes" id="UP000694395">
    <property type="component" value="Chromosome 6"/>
</dbReference>
<dbReference type="Ensembl" id="ENSOMYT00000119145.1">
    <property type="protein sequence ID" value="ENSOMYP00000112538.1"/>
    <property type="gene ID" value="ENSOMYG00000077459.1"/>
</dbReference>
<feature type="compositionally biased region" description="Low complexity" evidence="2">
    <location>
        <begin position="218"/>
        <end position="230"/>
    </location>
</feature>
<feature type="compositionally biased region" description="Low complexity" evidence="2">
    <location>
        <begin position="771"/>
        <end position="780"/>
    </location>
</feature>
<dbReference type="GO" id="GO:0097539">
    <property type="term" value="C:ciliary transition fiber"/>
    <property type="evidence" value="ECO:0007669"/>
    <property type="project" value="TreeGrafter"/>
</dbReference>
<reference evidence="3" key="1">
    <citation type="submission" date="2020-07" db="EMBL/GenBank/DDBJ databases">
        <title>A long reads based de novo assembly of the rainbow trout Arlee double haploid line genome.</title>
        <authorList>
            <person name="Gao G."/>
            <person name="Palti Y."/>
        </authorList>
    </citation>
    <scope>NUCLEOTIDE SEQUENCE [LARGE SCALE GENOMIC DNA]</scope>
</reference>